<organism evidence="1 2">
    <name type="scientific">Glaciihabitans arcticus</name>
    <dbReference type="NCBI Taxonomy" id="2668039"/>
    <lineage>
        <taxon>Bacteria</taxon>
        <taxon>Bacillati</taxon>
        <taxon>Actinomycetota</taxon>
        <taxon>Actinomycetes</taxon>
        <taxon>Micrococcales</taxon>
        <taxon>Microbacteriaceae</taxon>
        <taxon>Glaciihabitans</taxon>
    </lineage>
</organism>
<gene>
    <name evidence="1" type="ORF">EYE40_05915</name>
</gene>
<reference evidence="2" key="1">
    <citation type="submission" date="2019-02" db="EMBL/GenBank/DDBJ databases">
        <title>Glaciihabitans arcticus sp. nov., a psychrotolerant bacterium isolated from polar soil.</title>
        <authorList>
            <person name="Dahal R.H."/>
        </authorList>
    </citation>
    <scope>NUCLEOTIDE SEQUENCE [LARGE SCALE GENOMIC DNA]</scope>
    <source>
        <strain evidence="2">RP-3-7</strain>
    </source>
</reference>
<dbReference type="AlphaFoldDB" id="A0A4Q9GQL5"/>
<keyword evidence="2" id="KW-1185">Reference proteome</keyword>
<protein>
    <submittedName>
        <fullName evidence="1">Uncharacterized protein</fullName>
    </submittedName>
</protein>
<proteinExistence type="predicted"/>
<evidence type="ECO:0000313" key="1">
    <source>
        <dbReference type="EMBL" id="TBN56971.1"/>
    </source>
</evidence>
<dbReference type="RefSeq" id="WP_130981081.1">
    <property type="nucleotide sequence ID" value="NZ_SISG01000001.1"/>
</dbReference>
<name>A0A4Q9GQL5_9MICO</name>
<dbReference type="EMBL" id="SISG01000001">
    <property type="protein sequence ID" value="TBN56971.1"/>
    <property type="molecule type" value="Genomic_DNA"/>
</dbReference>
<dbReference type="Proteomes" id="UP000294194">
    <property type="component" value="Unassembled WGS sequence"/>
</dbReference>
<comment type="caution">
    <text evidence="1">The sequence shown here is derived from an EMBL/GenBank/DDBJ whole genome shotgun (WGS) entry which is preliminary data.</text>
</comment>
<sequence length="169" mass="18707">MWIIDLIGEIFFHAIGETIVGAFRRARVWRKALDPAVHAATAQQVGEYKAQPRQPRALTLQERNLLFALIDRMPGGREEALVQLRTARHAGLAHAGSHVCFTIEVVDEAPEVPDGVHLVDRKVRTEGDSAGSLQLHFVKGRLALLAWSELPAGRDPYVPSQLPALDRLL</sequence>
<accession>A0A4Q9GQL5</accession>
<evidence type="ECO:0000313" key="2">
    <source>
        <dbReference type="Proteomes" id="UP000294194"/>
    </source>
</evidence>